<evidence type="ECO:0000313" key="2">
    <source>
        <dbReference type="Proteomes" id="UP000807353"/>
    </source>
</evidence>
<protein>
    <recommendedName>
        <fullName evidence="3">F-box domain-containing protein</fullName>
    </recommendedName>
</protein>
<keyword evidence="2" id="KW-1185">Reference proteome</keyword>
<evidence type="ECO:0008006" key="3">
    <source>
        <dbReference type="Google" id="ProtNLM"/>
    </source>
</evidence>
<organism evidence="1 2">
    <name type="scientific">Collybia nuda</name>
    <dbReference type="NCBI Taxonomy" id="64659"/>
    <lineage>
        <taxon>Eukaryota</taxon>
        <taxon>Fungi</taxon>
        <taxon>Dikarya</taxon>
        <taxon>Basidiomycota</taxon>
        <taxon>Agaricomycotina</taxon>
        <taxon>Agaricomycetes</taxon>
        <taxon>Agaricomycetidae</taxon>
        <taxon>Agaricales</taxon>
        <taxon>Tricholomatineae</taxon>
        <taxon>Clitocybaceae</taxon>
        <taxon>Collybia</taxon>
    </lineage>
</organism>
<sequence length="392" mass="45285">MPVNSELQWETQQISYNALDSTRVNIPSEVYDVIIDHLHDDLNALLECSIVCRAWLPTTRLHLFREIRFNALALPASFSAMLYSPGSTVSPSHIKKITINLWECRDQLNKEEFLWASSITSLRLHDIRFSSELWEDSSDTDYDYASQIEALKHIFSHIKCLNLSDGYFNTPSLLLELTESFPSVHNLTLRQLYFDAIEWPGHAGPHRLPTGLHTLDVSSGIRLYDLEHIIRDSPLRSIRLGRVVGGSSCNYVANIIRSFGTNLEHISLEDFNYPNQVSLLSQSVKLRSIHIMNLQLDERVEYRWVNPLKWASTLLDQVTSTCMEELLFEIIPARFEEMEGLDWDSLASALEKKPYRTLNRIQFNVPHWKLKTYCLIAERLPQWASQNIIKVI</sequence>
<dbReference type="EMBL" id="MU150311">
    <property type="protein sequence ID" value="KAF9459765.1"/>
    <property type="molecule type" value="Genomic_DNA"/>
</dbReference>
<dbReference type="SUPFAM" id="SSF52047">
    <property type="entry name" value="RNI-like"/>
    <property type="match status" value="1"/>
</dbReference>
<proteinExistence type="predicted"/>
<dbReference type="Gene3D" id="3.80.10.10">
    <property type="entry name" value="Ribonuclease Inhibitor"/>
    <property type="match status" value="1"/>
</dbReference>
<dbReference type="InterPro" id="IPR032675">
    <property type="entry name" value="LRR_dom_sf"/>
</dbReference>
<name>A0A9P5XZS8_9AGAR</name>
<gene>
    <name evidence="1" type="ORF">BDZ94DRAFT_1312142</name>
</gene>
<dbReference type="AlphaFoldDB" id="A0A9P5XZS8"/>
<dbReference type="OrthoDB" id="2788229at2759"/>
<accession>A0A9P5XZS8</accession>
<evidence type="ECO:0000313" key="1">
    <source>
        <dbReference type="EMBL" id="KAF9459765.1"/>
    </source>
</evidence>
<reference evidence="1" key="1">
    <citation type="submission" date="2020-11" db="EMBL/GenBank/DDBJ databases">
        <authorList>
            <consortium name="DOE Joint Genome Institute"/>
            <person name="Ahrendt S."/>
            <person name="Riley R."/>
            <person name="Andreopoulos W."/>
            <person name="Labutti K."/>
            <person name="Pangilinan J."/>
            <person name="Ruiz-Duenas F.J."/>
            <person name="Barrasa J.M."/>
            <person name="Sanchez-Garcia M."/>
            <person name="Camarero S."/>
            <person name="Miyauchi S."/>
            <person name="Serrano A."/>
            <person name="Linde D."/>
            <person name="Babiker R."/>
            <person name="Drula E."/>
            <person name="Ayuso-Fernandez I."/>
            <person name="Pacheco R."/>
            <person name="Padilla G."/>
            <person name="Ferreira P."/>
            <person name="Barriuso J."/>
            <person name="Kellner H."/>
            <person name="Castanera R."/>
            <person name="Alfaro M."/>
            <person name="Ramirez L."/>
            <person name="Pisabarro A.G."/>
            <person name="Kuo A."/>
            <person name="Tritt A."/>
            <person name="Lipzen A."/>
            <person name="He G."/>
            <person name="Yan M."/>
            <person name="Ng V."/>
            <person name="Cullen D."/>
            <person name="Martin F."/>
            <person name="Rosso M.-N."/>
            <person name="Henrissat B."/>
            <person name="Hibbett D."/>
            <person name="Martinez A.T."/>
            <person name="Grigoriev I.V."/>
        </authorList>
    </citation>
    <scope>NUCLEOTIDE SEQUENCE</scope>
    <source>
        <strain evidence="1">CBS 247.69</strain>
    </source>
</reference>
<dbReference type="Proteomes" id="UP000807353">
    <property type="component" value="Unassembled WGS sequence"/>
</dbReference>
<comment type="caution">
    <text evidence="1">The sequence shown here is derived from an EMBL/GenBank/DDBJ whole genome shotgun (WGS) entry which is preliminary data.</text>
</comment>